<dbReference type="AlphaFoldDB" id="A0A1G8IJJ1"/>
<proteinExistence type="inferred from homology"/>
<protein>
    <submittedName>
        <fullName evidence="9">Multicomponent Na+:H+ antiporter subunit F</fullName>
    </submittedName>
</protein>
<dbReference type="Pfam" id="PF04066">
    <property type="entry name" value="MrpF_PhaF"/>
    <property type="match status" value="1"/>
</dbReference>
<dbReference type="EMBL" id="FNDN01000005">
    <property type="protein sequence ID" value="SDI19075.1"/>
    <property type="molecule type" value="Genomic_DNA"/>
</dbReference>
<dbReference type="InterPro" id="IPR007208">
    <property type="entry name" value="MrpF/PhaF-like"/>
</dbReference>
<keyword evidence="5 8" id="KW-0812">Transmembrane</keyword>
<keyword evidence="7 8" id="KW-0472">Membrane</keyword>
<gene>
    <name evidence="9" type="ORF">SAMN05444695_105301</name>
</gene>
<evidence type="ECO:0000313" key="9">
    <source>
        <dbReference type="EMBL" id="SDI19075.1"/>
    </source>
</evidence>
<evidence type="ECO:0000256" key="1">
    <source>
        <dbReference type="ARBA" id="ARBA00004651"/>
    </source>
</evidence>
<evidence type="ECO:0000313" key="10">
    <source>
        <dbReference type="Proteomes" id="UP000183263"/>
    </source>
</evidence>
<evidence type="ECO:0000256" key="2">
    <source>
        <dbReference type="ARBA" id="ARBA00009212"/>
    </source>
</evidence>
<evidence type="ECO:0000256" key="3">
    <source>
        <dbReference type="ARBA" id="ARBA00022448"/>
    </source>
</evidence>
<keyword evidence="10" id="KW-1185">Reference proteome</keyword>
<organism evidence="9 10">
    <name type="scientific">Rhodococcus triatomae</name>
    <dbReference type="NCBI Taxonomy" id="300028"/>
    <lineage>
        <taxon>Bacteria</taxon>
        <taxon>Bacillati</taxon>
        <taxon>Actinomycetota</taxon>
        <taxon>Actinomycetes</taxon>
        <taxon>Mycobacteriales</taxon>
        <taxon>Nocardiaceae</taxon>
        <taxon>Rhodococcus</taxon>
    </lineage>
</organism>
<dbReference type="GO" id="GO:0005886">
    <property type="term" value="C:plasma membrane"/>
    <property type="evidence" value="ECO:0007669"/>
    <property type="project" value="UniProtKB-SubCell"/>
</dbReference>
<comment type="similarity">
    <text evidence="2">Belongs to the CPA3 antiporters (TC 2.A.63) subunit F family.</text>
</comment>
<reference evidence="9 10" key="1">
    <citation type="submission" date="2016-10" db="EMBL/GenBank/DDBJ databases">
        <authorList>
            <person name="de Groot N.N."/>
        </authorList>
    </citation>
    <scope>NUCLEOTIDE SEQUENCE [LARGE SCALE GENOMIC DNA]</scope>
    <source>
        <strain evidence="9 10">DSM 44892</strain>
    </source>
</reference>
<keyword evidence="3" id="KW-0813">Transport</keyword>
<sequence>MNLVVWTVLVVVALTMVPAAWRIHTGPTDADRAVATDLIFFAFVGVVALLGTQLAEGVVFDVILVATVVGFLATMSMARLVTRGRR</sequence>
<evidence type="ECO:0000256" key="4">
    <source>
        <dbReference type="ARBA" id="ARBA00022475"/>
    </source>
</evidence>
<evidence type="ECO:0000256" key="7">
    <source>
        <dbReference type="ARBA" id="ARBA00023136"/>
    </source>
</evidence>
<accession>A0A1G8IJJ1</accession>
<feature type="transmembrane region" description="Helical" evidence="8">
    <location>
        <begin position="32"/>
        <end position="51"/>
    </location>
</feature>
<name>A0A1G8IJJ1_9NOCA</name>
<dbReference type="PANTHER" id="PTHR34702:SF1">
    <property type="entry name" value="NA(+)_H(+) ANTIPORTER SUBUNIT F"/>
    <property type="match status" value="1"/>
</dbReference>
<keyword evidence="4" id="KW-1003">Cell membrane</keyword>
<feature type="transmembrane region" description="Helical" evidence="8">
    <location>
        <begin position="58"/>
        <end position="81"/>
    </location>
</feature>
<dbReference type="GO" id="GO:0015385">
    <property type="term" value="F:sodium:proton antiporter activity"/>
    <property type="evidence" value="ECO:0007669"/>
    <property type="project" value="TreeGrafter"/>
</dbReference>
<evidence type="ECO:0000256" key="8">
    <source>
        <dbReference type="SAM" id="Phobius"/>
    </source>
</evidence>
<evidence type="ECO:0000256" key="5">
    <source>
        <dbReference type="ARBA" id="ARBA00022692"/>
    </source>
</evidence>
<keyword evidence="6 8" id="KW-1133">Transmembrane helix</keyword>
<dbReference type="PANTHER" id="PTHR34702">
    <property type="entry name" value="NA(+)/H(+) ANTIPORTER SUBUNIT F1"/>
    <property type="match status" value="1"/>
</dbReference>
<dbReference type="RefSeq" id="WP_246442405.1">
    <property type="nucleotide sequence ID" value="NZ_CP048813.1"/>
</dbReference>
<comment type="subcellular location">
    <subcellularLocation>
        <location evidence="1">Cell membrane</location>
        <topology evidence="1">Multi-pass membrane protein</topology>
    </subcellularLocation>
</comment>
<evidence type="ECO:0000256" key="6">
    <source>
        <dbReference type="ARBA" id="ARBA00022989"/>
    </source>
</evidence>
<dbReference type="Proteomes" id="UP000183263">
    <property type="component" value="Unassembled WGS sequence"/>
</dbReference>